<organism evidence="2 3">
    <name type="scientific">Shewanella piezotolerans (strain WP3 / JCM 13877)</name>
    <dbReference type="NCBI Taxonomy" id="225849"/>
    <lineage>
        <taxon>Bacteria</taxon>
        <taxon>Pseudomonadati</taxon>
        <taxon>Pseudomonadota</taxon>
        <taxon>Gammaproteobacteria</taxon>
        <taxon>Alteromonadales</taxon>
        <taxon>Shewanellaceae</taxon>
        <taxon>Shewanella</taxon>
    </lineage>
</organism>
<evidence type="ECO:0000313" key="3">
    <source>
        <dbReference type="Proteomes" id="UP000000753"/>
    </source>
</evidence>
<dbReference type="AlphaFoldDB" id="B8CMY3"/>
<gene>
    <name evidence="2" type="ordered locus">swp_1712</name>
</gene>
<evidence type="ECO:0000313" key="2">
    <source>
        <dbReference type="EMBL" id="ACJ28484.1"/>
    </source>
</evidence>
<name>B8CMY3_SHEPW</name>
<keyword evidence="3" id="KW-1185">Reference proteome</keyword>
<dbReference type="HOGENOM" id="CLU_3375964_0_0_6"/>
<dbReference type="KEGG" id="swp:swp_1712"/>
<evidence type="ECO:0000256" key="1">
    <source>
        <dbReference type="SAM" id="MobiDB-lite"/>
    </source>
</evidence>
<sequence length="34" mass="3731">MLANLEALQKTMDGSSTTDKVGHWNEQNSTPPTK</sequence>
<accession>B8CMY3</accession>
<reference evidence="2 3" key="1">
    <citation type="journal article" date="2008" name="PLoS ONE">
        <title>Environmental adaptation: genomic analysis of the piezotolerant and psychrotolerant deep-sea iron reducing bacterium Shewanella piezotolerans WP3.</title>
        <authorList>
            <person name="Wang F."/>
            <person name="Wang J."/>
            <person name="Jian H."/>
            <person name="Zhang B."/>
            <person name="Li S."/>
            <person name="Wang F."/>
            <person name="Zeng X."/>
            <person name="Gao L."/>
            <person name="Bartlett D.H."/>
            <person name="Yu J."/>
            <person name="Hu S."/>
            <person name="Xiao X."/>
        </authorList>
    </citation>
    <scope>NUCLEOTIDE SEQUENCE [LARGE SCALE GENOMIC DNA]</scope>
    <source>
        <strain evidence="3">WP3 / JCM 13877</strain>
    </source>
</reference>
<proteinExistence type="predicted"/>
<feature type="compositionally biased region" description="Polar residues" evidence="1">
    <location>
        <begin position="12"/>
        <end position="34"/>
    </location>
</feature>
<feature type="region of interest" description="Disordered" evidence="1">
    <location>
        <begin position="1"/>
        <end position="34"/>
    </location>
</feature>
<dbReference type="EMBL" id="CP000472">
    <property type="protein sequence ID" value="ACJ28484.1"/>
    <property type="molecule type" value="Genomic_DNA"/>
</dbReference>
<protein>
    <submittedName>
        <fullName evidence="2">Uncharacterized protein</fullName>
    </submittedName>
</protein>
<dbReference type="Proteomes" id="UP000000753">
    <property type="component" value="Chromosome"/>
</dbReference>